<dbReference type="Proteomes" id="UP001491310">
    <property type="component" value="Unassembled WGS sequence"/>
</dbReference>
<dbReference type="EMBL" id="JALJOT010000008">
    <property type="protein sequence ID" value="KAK9908429.1"/>
    <property type="molecule type" value="Genomic_DNA"/>
</dbReference>
<feature type="compositionally biased region" description="Gly residues" evidence="1">
    <location>
        <begin position="73"/>
        <end position="107"/>
    </location>
</feature>
<protein>
    <submittedName>
        <fullName evidence="2">Uncharacterized protein</fullName>
    </submittedName>
</protein>
<sequence>MYLEEATGVSLGFPLAGGILCAHLSRHHTCEARQTHRIFSESHRLEVKSATWTNKNDDNQGYGKQQGRPKGNPVGGGAYETGQQGYGDQGQGGAGGYNGDQGYGGPKGYRPNDYEGQGGDSGPTGFHPQEGGGSEGYRPGEYGAQGGGFNQQGGGDFGGGMGARGPQEGGRGFDGGE</sequence>
<name>A0ABR2YN86_9CHLO</name>
<evidence type="ECO:0000313" key="2">
    <source>
        <dbReference type="EMBL" id="KAK9908429.1"/>
    </source>
</evidence>
<gene>
    <name evidence="2" type="ORF">WJX75_007701</name>
</gene>
<proteinExistence type="predicted"/>
<organism evidence="2 3">
    <name type="scientific">Coccomyxa subellipsoidea</name>
    <dbReference type="NCBI Taxonomy" id="248742"/>
    <lineage>
        <taxon>Eukaryota</taxon>
        <taxon>Viridiplantae</taxon>
        <taxon>Chlorophyta</taxon>
        <taxon>core chlorophytes</taxon>
        <taxon>Trebouxiophyceae</taxon>
        <taxon>Trebouxiophyceae incertae sedis</taxon>
        <taxon>Coccomyxaceae</taxon>
        <taxon>Coccomyxa</taxon>
    </lineage>
</organism>
<evidence type="ECO:0000256" key="1">
    <source>
        <dbReference type="SAM" id="MobiDB-lite"/>
    </source>
</evidence>
<accession>A0ABR2YN86</accession>
<keyword evidence="3" id="KW-1185">Reference proteome</keyword>
<evidence type="ECO:0000313" key="3">
    <source>
        <dbReference type="Proteomes" id="UP001491310"/>
    </source>
</evidence>
<reference evidence="2 3" key="1">
    <citation type="journal article" date="2024" name="Nat. Commun.">
        <title>Phylogenomics reveals the evolutionary origins of lichenization in chlorophyte algae.</title>
        <authorList>
            <person name="Puginier C."/>
            <person name="Libourel C."/>
            <person name="Otte J."/>
            <person name="Skaloud P."/>
            <person name="Haon M."/>
            <person name="Grisel S."/>
            <person name="Petersen M."/>
            <person name="Berrin J.G."/>
            <person name="Delaux P.M."/>
            <person name="Dal Grande F."/>
            <person name="Keller J."/>
        </authorList>
    </citation>
    <scope>NUCLEOTIDE SEQUENCE [LARGE SCALE GENOMIC DNA]</scope>
    <source>
        <strain evidence="2 3">SAG 216-7</strain>
    </source>
</reference>
<feature type="region of interest" description="Disordered" evidence="1">
    <location>
        <begin position="50"/>
        <end position="177"/>
    </location>
</feature>
<feature type="compositionally biased region" description="Gly residues" evidence="1">
    <location>
        <begin position="143"/>
        <end position="177"/>
    </location>
</feature>
<comment type="caution">
    <text evidence="2">The sequence shown here is derived from an EMBL/GenBank/DDBJ whole genome shotgun (WGS) entry which is preliminary data.</text>
</comment>